<name>A0AAN5D7X8_9BILA</name>
<dbReference type="AlphaFoldDB" id="A0AAN5D7X8"/>
<keyword evidence="3" id="KW-1185">Reference proteome</keyword>
<protein>
    <submittedName>
        <fullName evidence="2">Uncharacterized protein</fullName>
    </submittedName>
</protein>
<reference evidence="3" key="1">
    <citation type="submission" date="2022-10" db="EMBL/GenBank/DDBJ databases">
        <title>Genome assembly of Pristionchus species.</title>
        <authorList>
            <person name="Yoshida K."/>
            <person name="Sommer R.J."/>
        </authorList>
    </citation>
    <scope>NUCLEOTIDE SEQUENCE [LARGE SCALE GENOMIC DNA]</scope>
    <source>
        <strain evidence="3">RS5460</strain>
    </source>
</reference>
<sequence length="87" mass="10149">MFILLAFVMRKLLHQLVLLIAVVQMVILVLWIVSFAYDLIPICSTYHTIRTTCVHMIIIIPSILEIVCLVLCYHLIVYKKHTNLQLK</sequence>
<organism evidence="2 3">
    <name type="scientific">Pristionchus mayeri</name>
    <dbReference type="NCBI Taxonomy" id="1317129"/>
    <lineage>
        <taxon>Eukaryota</taxon>
        <taxon>Metazoa</taxon>
        <taxon>Ecdysozoa</taxon>
        <taxon>Nematoda</taxon>
        <taxon>Chromadorea</taxon>
        <taxon>Rhabditida</taxon>
        <taxon>Rhabditina</taxon>
        <taxon>Diplogasteromorpha</taxon>
        <taxon>Diplogasteroidea</taxon>
        <taxon>Neodiplogasteridae</taxon>
        <taxon>Pristionchus</taxon>
    </lineage>
</organism>
<proteinExistence type="predicted"/>
<evidence type="ECO:0000256" key="1">
    <source>
        <dbReference type="SAM" id="Phobius"/>
    </source>
</evidence>
<keyword evidence="1" id="KW-0472">Membrane</keyword>
<accession>A0AAN5D7X8</accession>
<keyword evidence="1" id="KW-1133">Transmembrane helix</keyword>
<feature type="transmembrane region" description="Helical" evidence="1">
    <location>
        <begin position="12"/>
        <end position="37"/>
    </location>
</feature>
<dbReference type="Proteomes" id="UP001328107">
    <property type="component" value="Unassembled WGS sequence"/>
</dbReference>
<comment type="caution">
    <text evidence="2">The sequence shown here is derived from an EMBL/GenBank/DDBJ whole genome shotgun (WGS) entry which is preliminary data.</text>
</comment>
<evidence type="ECO:0000313" key="3">
    <source>
        <dbReference type="Proteomes" id="UP001328107"/>
    </source>
</evidence>
<gene>
    <name evidence="2" type="ORF">PMAYCL1PPCAC_27490</name>
</gene>
<dbReference type="EMBL" id="BTRK01000006">
    <property type="protein sequence ID" value="GMR57295.1"/>
    <property type="molecule type" value="Genomic_DNA"/>
</dbReference>
<keyword evidence="1" id="KW-0812">Transmembrane</keyword>
<evidence type="ECO:0000313" key="2">
    <source>
        <dbReference type="EMBL" id="GMR57295.1"/>
    </source>
</evidence>
<feature type="transmembrane region" description="Helical" evidence="1">
    <location>
        <begin position="57"/>
        <end position="78"/>
    </location>
</feature>